<dbReference type="SUPFAM" id="SSF48403">
    <property type="entry name" value="Ankyrin repeat"/>
    <property type="match status" value="1"/>
</dbReference>
<sequence>MAIHWRIDINIVEEIVKLMAPEILECKTTDNGYTACHSAAMHGYFEAVVVTVNKNPKLTQIRDAFGRTPLEIALLCVTIEQKKIVQYLYSVTKDEDPSPFLDQDGVRLLQRAIQHNFYDLALCLIKRFPALVMKKSQEDNKCTLEALVRMPFAFRSGSKLTWWQDRIYSLMQVDMNSKYVQPVEATTCQSS</sequence>
<comment type="caution">
    <text evidence="1">The sequence shown here is derived from an EMBL/GenBank/DDBJ whole genome shotgun (WGS) entry which is preliminary data.</text>
</comment>
<dbReference type="PANTHER" id="PTHR24121">
    <property type="entry name" value="NO MECHANORECEPTOR POTENTIAL C, ISOFORM D-RELATED"/>
    <property type="match status" value="1"/>
</dbReference>
<organism evidence="1 2">
    <name type="scientific">Papaver atlanticum</name>
    <dbReference type="NCBI Taxonomy" id="357466"/>
    <lineage>
        <taxon>Eukaryota</taxon>
        <taxon>Viridiplantae</taxon>
        <taxon>Streptophyta</taxon>
        <taxon>Embryophyta</taxon>
        <taxon>Tracheophyta</taxon>
        <taxon>Spermatophyta</taxon>
        <taxon>Magnoliopsida</taxon>
        <taxon>Ranunculales</taxon>
        <taxon>Papaveraceae</taxon>
        <taxon>Papaveroideae</taxon>
        <taxon>Papaver</taxon>
    </lineage>
</organism>
<dbReference type="InterPro" id="IPR002110">
    <property type="entry name" value="Ankyrin_rpt"/>
</dbReference>
<dbReference type="PANTHER" id="PTHR24121:SF21">
    <property type="entry name" value="ANKYRIN REPEAT FAMILY PROTEIN"/>
    <property type="match status" value="1"/>
</dbReference>
<dbReference type="InterPro" id="IPR036770">
    <property type="entry name" value="Ankyrin_rpt-contain_sf"/>
</dbReference>
<dbReference type="AlphaFoldDB" id="A0AAD4TH42"/>
<reference evidence="1" key="1">
    <citation type="submission" date="2022-04" db="EMBL/GenBank/DDBJ databases">
        <title>A functionally conserved STORR gene fusion in Papaver species that diverged 16.8 million years ago.</title>
        <authorList>
            <person name="Catania T."/>
        </authorList>
    </citation>
    <scope>NUCLEOTIDE SEQUENCE</scope>
    <source>
        <strain evidence="1">S-188037</strain>
    </source>
</reference>
<evidence type="ECO:0000313" key="1">
    <source>
        <dbReference type="EMBL" id="KAI3956077.1"/>
    </source>
</evidence>
<proteinExistence type="predicted"/>
<gene>
    <name evidence="1" type="ORF">MKW98_027391</name>
</gene>
<keyword evidence="2" id="KW-1185">Reference proteome</keyword>
<accession>A0AAD4TH42</accession>
<dbReference type="EMBL" id="JAJJMB010001710">
    <property type="protein sequence ID" value="KAI3956077.1"/>
    <property type="molecule type" value="Genomic_DNA"/>
</dbReference>
<dbReference type="Pfam" id="PF12796">
    <property type="entry name" value="Ank_2"/>
    <property type="match status" value="1"/>
</dbReference>
<dbReference type="Proteomes" id="UP001202328">
    <property type="component" value="Unassembled WGS sequence"/>
</dbReference>
<protein>
    <submittedName>
        <fullName evidence="1">Uncharacterized protein</fullName>
    </submittedName>
</protein>
<evidence type="ECO:0000313" key="2">
    <source>
        <dbReference type="Proteomes" id="UP001202328"/>
    </source>
</evidence>
<dbReference type="Gene3D" id="1.25.40.20">
    <property type="entry name" value="Ankyrin repeat-containing domain"/>
    <property type="match status" value="1"/>
</dbReference>
<name>A0AAD4TH42_9MAGN</name>